<evidence type="ECO:0000256" key="1">
    <source>
        <dbReference type="SAM" id="MobiDB-lite"/>
    </source>
</evidence>
<keyword evidence="3" id="KW-1185">Reference proteome</keyword>
<dbReference type="OrthoDB" id="10265489at2759"/>
<gene>
    <name evidence="4" type="primary">LOC111018125</name>
</gene>
<organism evidence="3 4">
    <name type="scientific">Momordica charantia</name>
    <name type="common">Bitter gourd</name>
    <name type="synonym">Balsam pear</name>
    <dbReference type="NCBI Taxonomy" id="3673"/>
    <lineage>
        <taxon>Eukaryota</taxon>
        <taxon>Viridiplantae</taxon>
        <taxon>Streptophyta</taxon>
        <taxon>Embryophyta</taxon>
        <taxon>Tracheophyta</taxon>
        <taxon>Spermatophyta</taxon>
        <taxon>Magnoliopsida</taxon>
        <taxon>eudicotyledons</taxon>
        <taxon>Gunneridae</taxon>
        <taxon>Pentapetalae</taxon>
        <taxon>rosids</taxon>
        <taxon>fabids</taxon>
        <taxon>Cucurbitales</taxon>
        <taxon>Cucurbitaceae</taxon>
        <taxon>Momordiceae</taxon>
        <taxon>Momordica</taxon>
    </lineage>
</organism>
<feature type="region of interest" description="Disordered" evidence="1">
    <location>
        <begin position="195"/>
        <end position="285"/>
    </location>
</feature>
<dbReference type="GO" id="GO:0006897">
    <property type="term" value="P:endocytosis"/>
    <property type="evidence" value="ECO:0007669"/>
    <property type="project" value="InterPro"/>
</dbReference>
<reference evidence="4" key="1">
    <citation type="submission" date="2025-08" db="UniProtKB">
        <authorList>
            <consortium name="RefSeq"/>
        </authorList>
    </citation>
    <scope>IDENTIFICATION</scope>
    <source>
        <strain evidence="4">OHB3-1</strain>
    </source>
</reference>
<dbReference type="CDD" id="cd13228">
    <property type="entry name" value="PHear_NECAP"/>
    <property type="match status" value="1"/>
</dbReference>
<dbReference type="AlphaFoldDB" id="A0A6J1D7P3"/>
<name>A0A6J1D7P3_MOMCH</name>
<dbReference type="SUPFAM" id="SSF50729">
    <property type="entry name" value="PH domain-like"/>
    <property type="match status" value="1"/>
</dbReference>
<dbReference type="InterPro" id="IPR012466">
    <property type="entry name" value="NECAP_PHear"/>
</dbReference>
<feature type="compositionally biased region" description="Basic and acidic residues" evidence="1">
    <location>
        <begin position="248"/>
        <end position="262"/>
    </location>
</feature>
<protein>
    <submittedName>
        <fullName evidence="4">Uncharacterized protein At1g03900</fullName>
    </submittedName>
</protein>
<dbReference type="InterPro" id="IPR011993">
    <property type="entry name" value="PH-like_dom_sf"/>
</dbReference>
<dbReference type="PANTHER" id="PTHR12847:SF9">
    <property type="entry name" value="NECAP-LIKE PROTEIN CG9132"/>
    <property type="match status" value="1"/>
</dbReference>
<evidence type="ECO:0000259" key="2">
    <source>
        <dbReference type="Pfam" id="PF07933"/>
    </source>
</evidence>
<dbReference type="Proteomes" id="UP000504603">
    <property type="component" value="Unplaced"/>
</dbReference>
<sequence>MEEQQKTANDQAVKEDHEENEAIEIVLFQVSECYVYLIPPRKSAASYRADEWDVNKWAWEGKLKVVSKGEECIIRLEDKSTGELYARAFLRDGEQHPVETVIDSSRYFVLRVEENIGGRRRHAFIGIGFRERTEAYDFQAALHDHMKYLNKKKSAEEMEQQFQNTSSVDYSLKDGETIVLQLKSKKSTSNIKKCSELDVKVSSSEEDGSTKKESIFCIKPPPPPLSPLSPVEAQKSPTNLPPNINLEEPSKHKTSEPAKEDSNPAEAQSTLDVPDDDFGDFQTAG</sequence>
<dbReference type="PANTHER" id="PTHR12847">
    <property type="entry name" value="ATP-BINDING CASSETTE ABC TRANSPORTER-RELATED"/>
    <property type="match status" value="1"/>
</dbReference>
<proteinExistence type="predicted"/>
<dbReference type="RefSeq" id="XP_022149778.1">
    <property type="nucleotide sequence ID" value="XM_022294086.1"/>
</dbReference>
<dbReference type="GeneID" id="111018125"/>
<dbReference type="FunFam" id="2.30.29.30:FF:000150">
    <property type="entry name" value="Adaptin ear-binding coat-associated protein"/>
    <property type="match status" value="1"/>
</dbReference>
<dbReference type="KEGG" id="mcha:111018125"/>
<dbReference type="Pfam" id="PF07933">
    <property type="entry name" value="DUF1681"/>
    <property type="match status" value="1"/>
</dbReference>
<dbReference type="GO" id="GO:0030125">
    <property type="term" value="C:clathrin vesicle coat"/>
    <property type="evidence" value="ECO:0007669"/>
    <property type="project" value="TreeGrafter"/>
</dbReference>
<evidence type="ECO:0000313" key="4">
    <source>
        <dbReference type="RefSeq" id="XP_022149778.1"/>
    </source>
</evidence>
<accession>A0A6J1D7P3</accession>
<feature type="domain" description="NECAP PHear" evidence="2">
    <location>
        <begin position="23"/>
        <end position="183"/>
    </location>
</feature>
<evidence type="ECO:0000313" key="3">
    <source>
        <dbReference type="Proteomes" id="UP000504603"/>
    </source>
</evidence>
<dbReference type="Gene3D" id="2.30.29.30">
    <property type="entry name" value="Pleckstrin-homology domain (PH domain)/Phosphotyrosine-binding domain (PTB)"/>
    <property type="match status" value="1"/>
</dbReference>